<dbReference type="Proteomes" id="UP000719500">
    <property type="component" value="Unassembled WGS sequence"/>
</dbReference>
<dbReference type="PANTHER" id="PTHR11076:SF35">
    <property type="entry name" value="DNA REPAIR PROTEIN HOMOLOG YOBH"/>
    <property type="match status" value="1"/>
</dbReference>
<accession>A0ABS2FT90</accession>
<evidence type="ECO:0000256" key="1">
    <source>
        <dbReference type="ARBA" id="ARBA00010945"/>
    </source>
</evidence>
<feature type="active site" evidence="6">
    <location>
        <position position="107"/>
    </location>
</feature>
<evidence type="ECO:0000313" key="9">
    <source>
        <dbReference type="Proteomes" id="UP000719500"/>
    </source>
</evidence>
<feature type="domain" description="UmuC" evidence="7">
    <location>
        <begin position="6"/>
        <end position="189"/>
    </location>
</feature>
<dbReference type="InterPro" id="IPR022880">
    <property type="entry name" value="DNApol_IV"/>
</dbReference>
<evidence type="ECO:0000313" key="8">
    <source>
        <dbReference type="EMBL" id="MBM6850111.1"/>
    </source>
</evidence>
<keyword evidence="4 6" id="KW-0227">DNA damage</keyword>
<keyword evidence="6" id="KW-0808">Transferase</keyword>
<dbReference type="Gene3D" id="1.10.150.20">
    <property type="entry name" value="5' to 3' exonuclease, C-terminal subdomain"/>
    <property type="match status" value="1"/>
</dbReference>
<dbReference type="Gene3D" id="3.40.1170.60">
    <property type="match status" value="1"/>
</dbReference>
<dbReference type="Gene3D" id="3.30.1490.100">
    <property type="entry name" value="DNA polymerase, Y-family, little finger domain"/>
    <property type="match status" value="1"/>
</dbReference>
<dbReference type="EMBL" id="JACSNX010000001">
    <property type="protein sequence ID" value="MBM6850111.1"/>
    <property type="molecule type" value="Genomic_DNA"/>
</dbReference>
<organism evidence="8 9">
    <name type="scientific">Oscillibacter valericigenes</name>
    <dbReference type="NCBI Taxonomy" id="351091"/>
    <lineage>
        <taxon>Bacteria</taxon>
        <taxon>Bacillati</taxon>
        <taxon>Bacillota</taxon>
        <taxon>Clostridia</taxon>
        <taxon>Eubacteriales</taxon>
        <taxon>Oscillospiraceae</taxon>
        <taxon>Oscillibacter</taxon>
    </lineage>
</organism>
<dbReference type="Gene3D" id="3.30.70.270">
    <property type="match status" value="1"/>
</dbReference>
<feature type="binding site" evidence="6">
    <location>
        <position position="10"/>
    </location>
    <ligand>
        <name>Mg(2+)</name>
        <dbReference type="ChEBI" id="CHEBI:18420"/>
    </ligand>
</feature>
<comment type="similarity">
    <text evidence="1 6">Belongs to the DNA polymerase type-Y family.</text>
</comment>
<reference evidence="8 9" key="1">
    <citation type="journal article" date="2021" name="Sci. Rep.">
        <title>The distribution of antibiotic resistance genes in chicken gut microbiota commensals.</title>
        <authorList>
            <person name="Juricova H."/>
            <person name="Matiasovicova J."/>
            <person name="Kubasova T."/>
            <person name="Cejkova D."/>
            <person name="Rychlik I."/>
        </authorList>
    </citation>
    <scope>NUCLEOTIDE SEQUENCE [LARGE SCALE GENOMIC DNA]</scope>
    <source>
        <strain evidence="8 9">An411</strain>
    </source>
</reference>
<dbReference type="EC" id="2.7.7.7" evidence="6"/>
<name>A0ABS2FT90_9FIRM</name>
<sequence>MCNRVVFHSDLNNCYASIECMLHPELRGTYLAVCGSTEERHGIVLAKNQLAKKCGVKTGDVIWEAKQKCPQLTTVPPHMEQYLKFSKIVRAIYLRYSPEVEAFGIDESWIEMTGSPLLEHRSPVDVANEIRETVKAETGLTVSIGVSFNKIFAKLGSDMKKPDAVTEIWEDTFRDQVWPLPVSDLLYVGRATTDKLARYGIHTIGALAKAEPEFLQRVLGRNGLKLWIYANGKDTSRVMPCDYEPPVKSIGHGITCTADLATEYEVRQVLLELSQEVGKKLRKHHLAATGVRIYVRDCTLNHREYQARMPFPTQSFLELAEAGSKLFHRRYGWDHPVRSLTISAIDLVPSDTPIQLDLWTDFARHKRKLDLERTVEDIRRRFGIRAINFASLGDSLKIPSHREVEYKMPAVMYQ</sequence>
<keyword evidence="6" id="KW-0460">Magnesium</keyword>
<protein>
    <recommendedName>
        <fullName evidence="6">DNA polymerase IV</fullName>
        <shortName evidence="6">Pol IV</shortName>
        <ecNumber evidence="6">2.7.7.7</ecNumber>
    </recommendedName>
</protein>
<keyword evidence="9" id="KW-1185">Reference proteome</keyword>
<evidence type="ECO:0000256" key="3">
    <source>
        <dbReference type="ARBA" id="ARBA00022695"/>
    </source>
</evidence>
<keyword evidence="2 6" id="KW-0515">Mutator protein</keyword>
<keyword evidence="6" id="KW-0479">Metal-binding</keyword>
<dbReference type="HAMAP" id="MF_01113">
    <property type="entry name" value="DNApol_IV"/>
    <property type="match status" value="1"/>
</dbReference>
<feature type="site" description="Substrate discrimination" evidence="6">
    <location>
        <position position="15"/>
    </location>
</feature>
<evidence type="ECO:0000259" key="7">
    <source>
        <dbReference type="PROSITE" id="PS50173"/>
    </source>
</evidence>
<dbReference type="SUPFAM" id="SSF56672">
    <property type="entry name" value="DNA/RNA polymerases"/>
    <property type="match status" value="1"/>
</dbReference>
<keyword evidence="5 6" id="KW-0239">DNA-directed DNA polymerase</keyword>
<keyword evidence="3 6" id="KW-0548">Nucleotidyltransferase</keyword>
<dbReference type="PROSITE" id="PS50173">
    <property type="entry name" value="UMUC"/>
    <property type="match status" value="1"/>
</dbReference>
<dbReference type="InterPro" id="IPR017961">
    <property type="entry name" value="DNA_pol_Y-fam_little_finger"/>
</dbReference>
<dbReference type="PANTHER" id="PTHR11076">
    <property type="entry name" value="DNA REPAIR POLYMERASE UMUC / TRANSFERASE FAMILY MEMBER"/>
    <property type="match status" value="1"/>
</dbReference>
<evidence type="ECO:0000256" key="4">
    <source>
        <dbReference type="ARBA" id="ARBA00022763"/>
    </source>
</evidence>
<evidence type="ECO:0000256" key="2">
    <source>
        <dbReference type="ARBA" id="ARBA00022457"/>
    </source>
</evidence>
<evidence type="ECO:0000256" key="6">
    <source>
        <dbReference type="HAMAP-Rule" id="MF_01113"/>
    </source>
</evidence>
<comment type="subunit">
    <text evidence="6">Monomer.</text>
</comment>
<keyword evidence="6" id="KW-0235">DNA replication</keyword>
<comment type="cofactor">
    <cofactor evidence="6">
        <name>Mg(2+)</name>
        <dbReference type="ChEBI" id="CHEBI:18420"/>
    </cofactor>
    <text evidence="6">Binds 2 magnesium ions per subunit.</text>
</comment>
<dbReference type="RefSeq" id="WP_204801798.1">
    <property type="nucleotide sequence ID" value="NZ_JACSNX010000001.1"/>
</dbReference>
<dbReference type="InterPro" id="IPR036775">
    <property type="entry name" value="DNA_pol_Y-fam_lit_finger_sf"/>
</dbReference>
<dbReference type="InterPro" id="IPR001126">
    <property type="entry name" value="UmuC"/>
</dbReference>
<dbReference type="Pfam" id="PF11799">
    <property type="entry name" value="IMS_C"/>
    <property type="match status" value="1"/>
</dbReference>
<dbReference type="InterPro" id="IPR043128">
    <property type="entry name" value="Rev_trsase/Diguanyl_cyclase"/>
</dbReference>
<proteinExistence type="inferred from homology"/>
<dbReference type="InterPro" id="IPR050116">
    <property type="entry name" value="DNA_polymerase-Y"/>
</dbReference>
<dbReference type="SUPFAM" id="SSF100879">
    <property type="entry name" value="Lesion bypass DNA polymerase (Y-family), little finger domain"/>
    <property type="match status" value="1"/>
</dbReference>
<comment type="caution">
    <text evidence="8">The sequence shown here is derived from an EMBL/GenBank/DDBJ whole genome shotgun (WGS) entry which is preliminary data.</text>
</comment>
<keyword evidence="6" id="KW-0238">DNA-binding</keyword>
<keyword evidence="6" id="KW-0234">DNA repair</keyword>
<comment type="function">
    <text evidence="6">Poorly processive, error-prone DNA polymerase involved in untargeted mutagenesis. Copies undamaged DNA at stalled replication forks, which arise in vivo from mismatched or misaligned primer ends. These misaligned primers can be extended by PolIV. Exhibits no 3'-5' exonuclease (proofreading) activity. May be involved in translesional synthesis, in conjunction with the beta clamp from PolIII.</text>
</comment>
<dbReference type="Pfam" id="PF00817">
    <property type="entry name" value="IMS"/>
    <property type="match status" value="1"/>
</dbReference>
<feature type="binding site" evidence="6">
    <location>
        <position position="106"/>
    </location>
    <ligand>
        <name>Mg(2+)</name>
        <dbReference type="ChEBI" id="CHEBI:18420"/>
    </ligand>
</feature>
<keyword evidence="6" id="KW-0963">Cytoplasm</keyword>
<dbReference type="CDD" id="cd03586">
    <property type="entry name" value="PolY_Pol_IV_kappa"/>
    <property type="match status" value="1"/>
</dbReference>
<dbReference type="InterPro" id="IPR043502">
    <property type="entry name" value="DNA/RNA_pol_sf"/>
</dbReference>
<comment type="catalytic activity">
    <reaction evidence="6">
        <text>DNA(n) + a 2'-deoxyribonucleoside 5'-triphosphate = DNA(n+1) + diphosphate</text>
        <dbReference type="Rhea" id="RHEA:22508"/>
        <dbReference type="Rhea" id="RHEA-COMP:17339"/>
        <dbReference type="Rhea" id="RHEA-COMP:17340"/>
        <dbReference type="ChEBI" id="CHEBI:33019"/>
        <dbReference type="ChEBI" id="CHEBI:61560"/>
        <dbReference type="ChEBI" id="CHEBI:173112"/>
        <dbReference type="EC" id="2.7.7.7"/>
    </reaction>
</comment>
<comment type="subcellular location">
    <subcellularLocation>
        <location evidence="6">Cytoplasm</location>
    </subcellularLocation>
</comment>
<gene>
    <name evidence="6" type="primary">dinB</name>
    <name evidence="8" type="ORF">H9X91_01495</name>
</gene>
<evidence type="ECO:0000256" key="5">
    <source>
        <dbReference type="ARBA" id="ARBA00022932"/>
    </source>
</evidence>